<protein>
    <submittedName>
        <fullName evidence="3">Unannotated protein</fullName>
    </submittedName>
</protein>
<organism evidence="3">
    <name type="scientific">freshwater metagenome</name>
    <dbReference type="NCBI Taxonomy" id="449393"/>
    <lineage>
        <taxon>unclassified sequences</taxon>
        <taxon>metagenomes</taxon>
        <taxon>ecological metagenomes</taxon>
    </lineage>
</organism>
<dbReference type="PANTHER" id="PTHR43802:SF1">
    <property type="entry name" value="IP11341P-RELATED"/>
    <property type="match status" value="1"/>
</dbReference>
<evidence type="ECO:0000313" key="2">
    <source>
        <dbReference type="EMBL" id="CAB4322334.1"/>
    </source>
</evidence>
<dbReference type="AlphaFoldDB" id="A0A6J7HUD5"/>
<name>A0A6J7HUD5_9ZZZZ</name>
<dbReference type="CDD" id="cd06558">
    <property type="entry name" value="crotonase-like"/>
    <property type="match status" value="1"/>
</dbReference>
<dbReference type="InterPro" id="IPR029045">
    <property type="entry name" value="ClpP/crotonase-like_dom_sf"/>
</dbReference>
<dbReference type="EMBL" id="CAFBNC010000001">
    <property type="protein sequence ID" value="CAB4919950.1"/>
    <property type="molecule type" value="Genomic_DNA"/>
</dbReference>
<dbReference type="InterPro" id="IPR014748">
    <property type="entry name" value="Enoyl-CoA_hydra_C"/>
</dbReference>
<sequence>MVEVLAIEPHISMIRLNRPDRLNALTFEMVAEIHDALDTVGNDTECKVVILTGAGRGFSAGLDLKNWGTAPEPGEHPHVRAGIDAQTFISNLVVHMRDLPQVIIAAVNGAAFGGGLALACASDIRLAGPDARFCSAFIRTGLSGTDIGITYLLPRLIGNARAFDLILTGRDIDAAEAFQMGLVSRVADEGGLDELALSYARQMAAYTATGLRTTKEVLWHNTDAPSLSSALAVEIRNQNLMQYAPDVREYMKNYRQRTTGSKS</sequence>
<dbReference type="Gene3D" id="3.90.226.10">
    <property type="entry name" value="2-enoyl-CoA Hydratase, Chain A, domain 1"/>
    <property type="match status" value="1"/>
</dbReference>
<dbReference type="PANTHER" id="PTHR43802">
    <property type="entry name" value="ENOYL-COA HYDRATASE"/>
    <property type="match status" value="1"/>
</dbReference>
<dbReference type="InterPro" id="IPR001753">
    <property type="entry name" value="Enoyl-CoA_hydra/iso"/>
</dbReference>
<dbReference type="Gene3D" id="1.10.12.10">
    <property type="entry name" value="Lyase 2-enoyl-coa Hydratase, Chain A, domain 2"/>
    <property type="match status" value="1"/>
</dbReference>
<accession>A0A6J7HUD5</accession>
<dbReference type="SUPFAM" id="SSF52096">
    <property type="entry name" value="ClpP/crotonase"/>
    <property type="match status" value="1"/>
</dbReference>
<evidence type="ECO:0000256" key="1">
    <source>
        <dbReference type="ARBA" id="ARBA00005254"/>
    </source>
</evidence>
<proteinExistence type="inferred from homology"/>
<reference evidence="3" key="1">
    <citation type="submission" date="2020-05" db="EMBL/GenBank/DDBJ databases">
        <authorList>
            <person name="Chiriac C."/>
            <person name="Salcher M."/>
            <person name="Ghai R."/>
            <person name="Kavagutti S V."/>
        </authorList>
    </citation>
    <scope>NUCLEOTIDE SEQUENCE</scope>
</reference>
<dbReference type="EMBL" id="CAEMXZ010000002">
    <property type="protein sequence ID" value="CAB4322334.1"/>
    <property type="molecule type" value="Genomic_DNA"/>
</dbReference>
<evidence type="ECO:0000313" key="3">
    <source>
        <dbReference type="EMBL" id="CAB4919950.1"/>
    </source>
</evidence>
<comment type="similarity">
    <text evidence="1">Belongs to the enoyl-CoA hydratase/isomerase family.</text>
</comment>
<gene>
    <name evidence="2" type="ORF">UFOPK1392_00068</name>
    <name evidence="3" type="ORF">UFOPK3733_00012</name>
</gene>
<dbReference type="Pfam" id="PF00378">
    <property type="entry name" value="ECH_1"/>
    <property type="match status" value="1"/>
</dbReference>